<gene>
    <name evidence="2" type="ORF">G3A50_02280</name>
</gene>
<keyword evidence="1" id="KW-1133">Transmembrane helix</keyword>
<organism evidence="2 3">
    <name type="scientific">Ancylobacter pratisalsi</name>
    <dbReference type="NCBI Taxonomy" id="1745854"/>
    <lineage>
        <taxon>Bacteria</taxon>
        <taxon>Pseudomonadati</taxon>
        <taxon>Pseudomonadota</taxon>
        <taxon>Alphaproteobacteria</taxon>
        <taxon>Hyphomicrobiales</taxon>
        <taxon>Xanthobacteraceae</taxon>
        <taxon>Ancylobacter</taxon>
    </lineage>
</organism>
<dbReference type="RefSeq" id="WP_163073722.1">
    <property type="nucleotide sequence ID" value="NZ_CP048630.1"/>
</dbReference>
<dbReference type="AlphaFoldDB" id="A0A6P1YHD2"/>
<feature type="transmembrane region" description="Helical" evidence="1">
    <location>
        <begin position="143"/>
        <end position="166"/>
    </location>
</feature>
<keyword evidence="3" id="KW-1185">Reference proteome</keyword>
<proteinExistence type="predicted"/>
<evidence type="ECO:0000313" key="2">
    <source>
        <dbReference type="EMBL" id="QIB32659.1"/>
    </source>
</evidence>
<dbReference type="EMBL" id="CP048630">
    <property type="protein sequence ID" value="QIB32659.1"/>
    <property type="molecule type" value="Genomic_DNA"/>
</dbReference>
<feature type="transmembrane region" description="Helical" evidence="1">
    <location>
        <begin position="61"/>
        <end position="84"/>
    </location>
</feature>
<evidence type="ECO:0000313" key="3">
    <source>
        <dbReference type="Proteomes" id="UP000464751"/>
    </source>
</evidence>
<dbReference type="KEGG" id="apra:G3A50_02280"/>
<name>A0A6P1YHD2_9HYPH</name>
<evidence type="ECO:0000256" key="1">
    <source>
        <dbReference type="SAM" id="Phobius"/>
    </source>
</evidence>
<reference evidence="2 3" key="1">
    <citation type="submission" date="2020-02" db="EMBL/GenBank/DDBJ databases">
        <authorList>
            <person name="Li G."/>
        </authorList>
    </citation>
    <scope>NUCLEOTIDE SEQUENCE [LARGE SCALE GENOMIC DNA]</scope>
    <source>
        <strain evidence="2 3">DSM 102029</strain>
    </source>
</reference>
<sequence>MTSISQLALDDMRARRQAVIELLRSQDQQAVALLGTYSMLSVACISGAAAAMAAASMSAKLFAASLIGPGIAFMLGGLCCYRILATSKITLPGRESAFWQWTIDHGIGEDGIIKAYTAGMIATDHDNDEINRELSDWLGRARACGIAAAPAAAISTVMFSLLYALLAT</sequence>
<keyword evidence="1" id="KW-0472">Membrane</keyword>
<dbReference type="Proteomes" id="UP000464751">
    <property type="component" value="Chromosome"/>
</dbReference>
<keyword evidence="1" id="KW-0812">Transmembrane</keyword>
<feature type="transmembrane region" description="Helical" evidence="1">
    <location>
        <begin position="30"/>
        <end position="55"/>
    </location>
</feature>
<protein>
    <submittedName>
        <fullName evidence="2">Uncharacterized protein</fullName>
    </submittedName>
</protein>
<accession>A0A6P1YHD2</accession>